<gene>
    <name evidence="1" type="ORF">CI238_06723</name>
</gene>
<name>A0A162N2K8_COLIC</name>
<protein>
    <submittedName>
        <fullName evidence="1">Uncharacterized protein</fullName>
    </submittedName>
</protein>
<keyword evidence="2" id="KW-1185">Reference proteome</keyword>
<evidence type="ECO:0000313" key="2">
    <source>
        <dbReference type="Proteomes" id="UP000076584"/>
    </source>
</evidence>
<proteinExistence type="predicted"/>
<comment type="caution">
    <text evidence="1">The sequence shown here is derived from an EMBL/GenBank/DDBJ whole genome shotgun (WGS) entry which is preliminary data.</text>
</comment>
<reference evidence="1 2" key="1">
    <citation type="submission" date="2015-06" db="EMBL/GenBank/DDBJ databases">
        <title>Survival trade-offs in plant roots during colonization by closely related pathogenic and mutualistic fungi.</title>
        <authorList>
            <person name="Hacquard S."/>
            <person name="Kracher B."/>
            <person name="Hiruma K."/>
            <person name="Weinman A."/>
            <person name="Muench P."/>
            <person name="Garrido Oter R."/>
            <person name="Ver Loren van Themaat E."/>
            <person name="Dallerey J.-F."/>
            <person name="Damm U."/>
            <person name="Henrissat B."/>
            <person name="Lespinet O."/>
            <person name="Thon M."/>
            <person name="Kemen E."/>
            <person name="McHardy A.C."/>
            <person name="Schulze-Lefert P."/>
            <person name="O'Connell R.J."/>
        </authorList>
    </citation>
    <scope>NUCLEOTIDE SEQUENCE [LARGE SCALE GENOMIC DNA]</scope>
    <source>
        <strain evidence="1 2">MAFF 238704</strain>
    </source>
</reference>
<dbReference type="AlphaFoldDB" id="A0A162N2K8"/>
<accession>A0A162N2K8</accession>
<dbReference type="EMBL" id="LFIW01000624">
    <property type="protein sequence ID" value="KZL85459.1"/>
    <property type="molecule type" value="Genomic_DNA"/>
</dbReference>
<dbReference type="Proteomes" id="UP000076584">
    <property type="component" value="Unassembled WGS sequence"/>
</dbReference>
<sequence>MCYCGSSVQFYILLYTARVAYWYVATISRIFSRKSTGDISSRAFFLLPVSLPEDRSLTSTVTVPFWTFCFPTTAMMPKPFSRASASFFASGRGLASISTAKPVGQGCLGLLESLTRSCPVRISLISDAHWTTGSVSFRVRIAHWRGLSQKGHLPLYSSISSAIRRSTEPKMARWTMTGATGP</sequence>
<organism evidence="1 2">
    <name type="scientific">Colletotrichum incanum</name>
    <name type="common">Soybean anthracnose fungus</name>
    <dbReference type="NCBI Taxonomy" id="1573173"/>
    <lineage>
        <taxon>Eukaryota</taxon>
        <taxon>Fungi</taxon>
        <taxon>Dikarya</taxon>
        <taxon>Ascomycota</taxon>
        <taxon>Pezizomycotina</taxon>
        <taxon>Sordariomycetes</taxon>
        <taxon>Hypocreomycetidae</taxon>
        <taxon>Glomerellales</taxon>
        <taxon>Glomerellaceae</taxon>
        <taxon>Colletotrichum</taxon>
        <taxon>Colletotrichum spaethianum species complex</taxon>
    </lineage>
</organism>
<evidence type="ECO:0000313" key="1">
    <source>
        <dbReference type="EMBL" id="KZL85459.1"/>
    </source>
</evidence>